<evidence type="ECO:0000256" key="1">
    <source>
        <dbReference type="ARBA" id="ARBA00004167"/>
    </source>
</evidence>
<keyword evidence="10" id="KW-1185">Reference proteome</keyword>
<reference evidence="9 10" key="1">
    <citation type="journal article" date="2017" name="Plant Biotechnol. J.">
        <title>A comprehensive draft genome sequence for lupin (Lupinus angustifolius), an emerging health food: insights into plant-microbe interactions and legume evolution.</title>
        <authorList>
            <person name="Hane J.K."/>
            <person name="Ming Y."/>
            <person name="Kamphuis L.G."/>
            <person name="Nelson M.N."/>
            <person name="Garg G."/>
            <person name="Atkins C.A."/>
            <person name="Bayer P.E."/>
            <person name="Bravo A."/>
            <person name="Bringans S."/>
            <person name="Cannon S."/>
            <person name="Edwards D."/>
            <person name="Foley R."/>
            <person name="Gao L.L."/>
            <person name="Harrison M.J."/>
            <person name="Huang W."/>
            <person name="Hurgobin B."/>
            <person name="Li S."/>
            <person name="Liu C.W."/>
            <person name="McGrath A."/>
            <person name="Morahan G."/>
            <person name="Murray J."/>
            <person name="Weller J."/>
            <person name="Jian J."/>
            <person name="Singh K.B."/>
        </authorList>
    </citation>
    <scope>NUCLEOTIDE SEQUENCE [LARGE SCALE GENOMIC DNA]</scope>
    <source>
        <strain evidence="10">cv. Tanjil</strain>
        <tissue evidence="9">Whole plant</tissue>
    </source>
</reference>
<dbReference type="EMBL" id="CM007368">
    <property type="protein sequence ID" value="OIW07335.1"/>
    <property type="molecule type" value="Genomic_DNA"/>
</dbReference>
<gene>
    <name evidence="9" type="ORF">TanjilG_11969</name>
</gene>
<dbReference type="GO" id="GO:0080143">
    <property type="term" value="P:regulation of amino acid export"/>
    <property type="evidence" value="ECO:0007669"/>
    <property type="project" value="InterPro"/>
</dbReference>
<proteinExistence type="inferred from homology"/>
<dbReference type="InterPro" id="IPR040359">
    <property type="entry name" value="GDU"/>
</dbReference>
<dbReference type="OMA" id="ILACSFH"/>
<evidence type="ECO:0000313" key="9">
    <source>
        <dbReference type="EMBL" id="OIW07335.1"/>
    </source>
</evidence>
<evidence type="ECO:0000256" key="5">
    <source>
        <dbReference type="ARBA" id="ARBA00022970"/>
    </source>
</evidence>
<dbReference type="PANTHER" id="PTHR33228:SF64">
    <property type="entry name" value="PROTEIN, PUTATIVE-RELATED"/>
    <property type="match status" value="1"/>
</dbReference>
<evidence type="ECO:0000313" key="10">
    <source>
        <dbReference type="Proteomes" id="UP000188354"/>
    </source>
</evidence>
<evidence type="ECO:0000256" key="3">
    <source>
        <dbReference type="ARBA" id="ARBA00022448"/>
    </source>
</evidence>
<sequence>MSHASNSTITTSKGATLRNMVSPIPYLFGGLALMLGLISIALLIIACSYRKQNSSSSLTSDEEKITNKVVNMEVDSEPKIVVIMAGESNPTYLAKPVSSTSYSEQVFSK</sequence>
<keyword evidence="7 8" id="KW-0472">Membrane</keyword>
<keyword evidence="4 8" id="KW-0812">Transmembrane</keyword>
<dbReference type="STRING" id="3871.A0A1J7H398"/>
<dbReference type="Gramene" id="OIW07335">
    <property type="protein sequence ID" value="OIW07335"/>
    <property type="gene ID" value="TanjilG_11969"/>
</dbReference>
<organism evidence="9 10">
    <name type="scientific">Lupinus angustifolius</name>
    <name type="common">Narrow-leaved blue lupine</name>
    <dbReference type="NCBI Taxonomy" id="3871"/>
    <lineage>
        <taxon>Eukaryota</taxon>
        <taxon>Viridiplantae</taxon>
        <taxon>Streptophyta</taxon>
        <taxon>Embryophyta</taxon>
        <taxon>Tracheophyta</taxon>
        <taxon>Spermatophyta</taxon>
        <taxon>Magnoliopsida</taxon>
        <taxon>eudicotyledons</taxon>
        <taxon>Gunneridae</taxon>
        <taxon>Pentapetalae</taxon>
        <taxon>rosids</taxon>
        <taxon>fabids</taxon>
        <taxon>Fabales</taxon>
        <taxon>Fabaceae</taxon>
        <taxon>Papilionoideae</taxon>
        <taxon>50 kb inversion clade</taxon>
        <taxon>genistoids sensu lato</taxon>
        <taxon>core genistoids</taxon>
        <taxon>Genisteae</taxon>
        <taxon>Lupinus</taxon>
    </lineage>
</organism>
<keyword evidence="3" id="KW-0813">Transport</keyword>
<comment type="similarity">
    <text evidence="2">Belongs to the GLUTAMINE DUMPER 1 (TC 9.B.60) family.</text>
</comment>
<evidence type="ECO:0000256" key="7">
    <source>
        <dbReference type="ARBA" id="ARBA00023136"/>
    </source>
</evidence>
<name>A0A1J7H398_LUPAN</name>
<accession>A0A1J7H398</accession>
<dbReference type="GO" id="GO:0016020">
    <property type="term" value="C:membrane"/>
    <property type="evidence" value="ECO:0007669"/>
    <property type="project" value="UniProtKB-SubCell"/>
</dbReference>
<keyword evidence="5" id="KW-0029">Amino-acid transport</keyword>
<protein>
    <submittedName>
        <fullName evidence="9">Uncharacterized protein</fullName>
    </submittedName>
</protein>
<dbReference type="AlphaFoldDB" id="A0A1J7H398"/>
<dbReference type="PANTHER" id="PTHR33228">
    <property type="entry name" value="PROTEIN GLUTAMINE DUMPER 4-RELATED"/>
    <property type="match status" value="1"/>
</dbReference>
<evidence type="ECO:0000256" key="8">
    <source>
        <dbReference type="SAM" id="Phobius"/>
    </source>
</evidence>
<dbReference type="GO" id="GO:0006865">
    <property type="term" value="P:amino acid transport"/>
    <property type="evidence" value="ECO:0007669"/>
    <property type="project" value="UniProtKB-KW"/>
</dbReference>
<comment type="subcellular location">
    <subcellularLocation>
        <location evidence="1">Membrane</location>
        <topology evidence="1">Single-pass membrane protein</topology>
    </subcellularLocation>
</comment>
<evidence type="ECO:0000256" key="2">
    <source>
        <dbReference type="ARBA" id="ARBA00009977"/>
    </source>
</evidence>
<evidence type="ECO:0000256" key="4">
    <source>
        <dbReference type="ARBA" id="ARBA00022692"/>
    </source>
</evidence>
<feature type="transmembrane region" description="Helical" evidence="8">
    <location>
        <begin position="26"/>
        <end position="49"/>
    </location>
</feature>
<dbReference type="Proteomes" id="UP000188354">
    <property type="component" value="Chromosome LG08"/>
</dbReference>
<evidence type="ECO:0000256" key="6">
    <source>
        <dbReference type="ARBA" id="ARBA00022989"/>
    </source>
</evidence>
<keyword evidence="6 8" id="KW-1133">Transmembrane helix</keyword>